<keyword evidence="6" id="KW-1185">Reference proteome</keyword>
<dbReference type="InterPro" id="IPR000569">
    <property type="entry name" value="HECT_dom"/>
</dbReference>
<dbReference type="Proteomes" id="UP000290572">
    <property type="component" value="Unassembled WGS sequence"/>
</dbReference>
<keyword evidence="5" id="KW-0436">Ligase</keyword>
<dbReference type="PROSITE" id="PS50237">
    <property type="entry name" value="HECT"/>
    <property type="match status" value="1"/>
</dbReference>
<evidence type="ECO:0000256" key="2">
    <source>
        <dbReference type="ARBA" id="ARBA00022786"/>
    </source>
</evidence>
<dbReference type="AlphaFoldDB" id="A0A498MYI3"/>
<name>A0A498MYI3_LABRO</name>
<dbReference type="STRING" id="84645.A0A498MYI3"/>
<protein>
    <submittedName>
        <fullName evidence="5">G2 M phase-specific E3 ubiquitin-ligase-like protein</fullName>
    </submittedName>
</protein>
<evidence type="ECO:0000313" key="5">
    <source>
        <dbReference type="EMBL" id="RXN21715.1"/>
    </source>
</evidence>
<accession>A0A498MYI3</accession>
<comment type="caution">
    <text evidence="5">The sequence shown here is derived from an EMBL/GenBank/DDBJ whole genome shotgun (WGS) entry which is preliminary data.</text>
</comment>
<proteinExistence type="predicted"/>
<gene>
    <name evidence="5" type="ORF">ROHU_023964</name>
</gene>
<reference evidence="5 6" key="1">
    <citation type="submission" date="2018-03" db="EMBL/GenBank/DDBJ databases">
        <title>Draft genome sequence of Rohu Carp (Labeo rohita).</title>
        <authorList>
            <person name="Das P."/>
            <person name="Kushwaha B."/>
            <person name="Joshi C.G."/>
            <person name="Kumar D."/>
            <person name="Nagpure N.S."/>
            <person name="Sahoo L."/>
            <person name="Das S.P."/>
            <person name="Bit A."/>
            <person name="Patnaik S."/>
            <person name="Meher P.K."/>
            <person name="Jayasankar P."/>
            <person name="Koringa P.G."/>
            <person name="Patel N.V."/>
            <person name="Hinsu A.T."/>
            <person name="Kumar R."/>
            <person name="Pandey M."/>
            <person name="Agarwal S."/>
            <person name="Srivastava S."/>
            <person name="Singh M."/>
            <person name="Iquebal M.A."/>
            <person name="Jaiswal S."/>
            <person name="Angadi U.B."/>
            <person name="Kumar N."/>
            <person name="Raza M."/>
            <person name="Shah T.M."/>
            <person name="Rai A."/>
            <person name="Jena J.K."/>
        </authorList>
    </citation>
    <scope>NUCLEOTIDE SEQUENCE [LARGE SCALE GENOMIC DNA]</scope>
    <source>
        <strain evidence="5">DASCIFA01</strain>
        <tissue evidence="5">Testis</tissue>
    </source>
</reference>
<dbReference type="SUPFAM" id="SSF56204">
    <property type="entry name" value="Hect, E3 ligase catalytic domain"/>
    <property type="match status" value="1"/>
</dbReference>
<evidence type="ECO:0000256" key="3">
    <source>
        <dbReference type="PROSITE-ProRule" id="PRU00104"/>
    </source>
</evidence>
<dbReference type="EMBL" id="QBIY01012610">
    <property type="protein sequence ID" value="RXN21715.1"/>
    <property type="molecule type" value="Genomic_DNA"/>
</dbReference>
<evidence type="ECO:0000256" key="1">
    <source>
        <dbReference type="ARBA" id="ARBA00022679"/>
    </source>
</evidence>
<dbReference type="GO" id="GO:0016874">
    <property type="term" value="F:ligase activity"/>
    <property type="evidence" value="ECO:0007669"/>
    <property type="project" value="UniProtKB-KW"/>
</dbReference>
<feature type="active site" description="Glycyl thioester intermediate" evidence="3">
    <location>
        <position position="68"/>
    </location>
</feature>
<keyword evidence="2 3" id="KW-0833">Ubl conjugation pathway</keyword>
<sequence>MDGCEEYSADAVLTVEDMDIKVTFNNLLMFATGTEQIPALGFDPEPTLEFLHIPVNGSLRIYPEDNICGLVLRLPLHASYEALMKHMYHLEKMRCLNRGGFNVQFSHSITGGDWWAYQDPDKDVIKYLATIAVAAAGMSENSNLWIMENSTEWTTVRTVKRVAGRVATVKEMPMNMTCYQNDGGQESMGHIPASHCDELYMTASTTKETGHMCLGCLWNTTISIGRLPQYVLGRCYLSDANSLDQARCKQACSTVHVPDNDGTSVVEEWYWLCGHVVYTSLPRHWTGTCAMVQLYGGTVAIKVPEQLHNKEPGNRMTRVKREIGMKVTSLQDRVKQSNLGRSNPVPKEH</sequence>
<keyword evidence="1" id="KW-0808">Transferase</keyword>
<evidence type="ECO:0000313" key="6">
    <source>
        <dbReference type="Proteomes" id="UP000290572"/>
    </source>
</evidence>
<dbReference type="InterPro" id="IPR035983">
    <property type="entry name" value="Hect_E3_ubiquitin_ligase"/>
</dbReference>
<evidence type="ECO:0000259" key="4">
    <source>
        <dbReference type="PROSITE" id="PS50237"/>
    </source>
</evidence>
<dbReference type="GO" id="GO:0004842">
    <property type="term" value="F:ubiquitin-protein transferase activity"/>
    <property type="evidence" value="ECO:0007669"/>
    <property type="project" value="InterPro"/>
</dbReference>
<organism evidence="5 6">
    <name type="scientific">Labeo rohita</name>
    <name type="common">Indian major carp</name>
    <name type="synonym">Cyprinus rohita</name>
    <dbReference type="NCBI Taxonomy" id="84645"/>
    <lineage>
        <taxon>Eukaryota</taxon>
        <taxon>Metazoa</taxon>
        <taxon>Chordata</taxon>
        <taxon>Craniata</taxon>
        <taxon>Vertebrata</taxon>
        <taxon>Euteleostomi</taxon>
        <taxon>Actinopterygii</taxon>
        <taxon>Neopterygii</taxon>
        <taxon>Teleostei</taxon>
        <taxon>Ostariophysi</taxon>
        <taxon>Cypriniformes</taxon>
        <taxon>Cyprinidae</taxon>
        <taxon>Labeoninae</taxon>
        <taxon>Labeonini</taxon>
        <taxon>Labeo</taxon>
    </lineage>
</organism>
<feature type="domain" description="HECT" evidence="4">
    <location>
        <begin position="27"/>
        <end position="104"/>
    </location>
</feature>